<evidence type="ECO:0000256" key="5">
    <source>
        <dbReference type="ARBA" id="ARBA00022679"/>
    </source>
</evidence>
<dbReference type="Gene3D" id="3.40.50.2000">
    <property type="entry name" value="Glycogen Phosphorylase B"/>
    <property type="match status" value="2"/>
</dbReference>
<comment type="caution">
    <text evidence="9">The sequence shown here is derived from an EMBL/GenBank/DDBJ whole genome shotgun (WGS) entry which is preliminary data.</text>
</comment>
<evidence type="ECO:0000256" key="2">
    <source>
        <dbReference type="ARBA" id="ARBA00011738"/>
    </source>
</evidence>
<reference evidence="9 10" key="1">
    <citation type="journal article" date="2016" name="Nat. Commun.">
        <title>Thousands of microbial genomes shed light on interconnected biogeochemical processes in an aquifer system.</title>
        <authorList>
            <person name="Anantharaman K."/>
            <person name="Brown C.T."/>
            <person name="Hug L.A."/>
            <person name="Sharon I."/>
            <person name="Castelle C.J."/>
            <person name="Probst A.J."/>
            <person name="Thomas B.C."/>
            <person name="Singh A."/>
            <person name="Wilkins M.J."/>
            <person name="Karaoz U."/>
            <person name="Brodie E.L."/>
            <person name="Williams K.H."/>
            <person name="Hubbard S.S."/>
            <person name="Banfield J.F."/>
        </authorList>
    </citation>
    <scope>NUCLEOTIDE SEQUENCE [LARGE SCALE GENOMIC DNA]</scope>
</reference>
<feature type="domain" description="Trehalose synthase N-terminal" evidence="8">
    <location>
        <begin position="35"/>
        <end position="176"/>
    </location>
</feature>
<keyword evidence="4" id="KW-0328">Glycosyltransferase</keyword>
<dbReference type="Pfam" id="PF00534">
    <property type="entry name" value="Glycos_transf_1"/>
    <property type="match status" value="1"/>
</dbReference>
<organism evidence="9 10">
    <name type="scientific">candidate division WOR-1 bacterium RIFOXYB2_FULL_36_35</name>
    <dbReference type="NCBI Taxonomy" id="1802578"/>
    <lineage>
        <taxon>Bacteria</taxon>
        <taxon>Bacillati</taxon>
        <taxon>Saganbacteria</taxon>
    </lineage>
</organism>
<evidence type="ECO:0000259" key="7">
    <source>
        <dbReference type="Pfam" id="PF00534"/>
    </source>
</evidence>
<evidence type="ECO:0000313" key="9">
    <source>
        <dbReference type="EMBL" id="OGC14796.1"/>
    </source>
</evidence>
<evidence type="ECO:0000256" key="3">
    <source>
        <dbReference type="ARBA" id="ARBA00022526"/>
    </source>
</evidence>
<dbReference type="PANTHER" id="PTHR47779">
    <property type="entry name" value="SYNTHASE (CCG-9), PUTATIVE (AFU_ORTHOLOGUE AFUA_3G12100)-RELATED"/>
    <property type="match status" value="1"/>
</dbReference>
<keyword evidence="5 9" id="KW-0808">Transferase</keyword>
<name>A0A1F4S2W3_UNCSA</name>
<dbReference type="Pfam" id="PF21269">
    <property type="entry name" value="TreT_GT1"/>
    <property type="match status" value="1"/>
</dbReference>
<dbReference type="Proteomes" id="UP000177905">
    <property type="component" value="Unassembled WGS sequence"/>
</dbReference>
<comment type="subunit">
    <text evidence="2">Homodimer.</text>
</comment>
<dbReference type="InterPro" id="IPR049438">
    <property type="entry name" value="TreT_GT1"/>
</dbReference>
<dbReference type="GO" id="GO:0016757">
    <property type="term" value="F:glycosyltransferase activity"/>
    <property type="evidence" value="ECO:0007669"/>
    <property type="project" value="UniProtKB-KW"/>
</dbReference>
<keyword evidence="6" id="KW-0119">Carbohydrate metabolism</keyword>
<sequence length="409" mass="46393">MAKIKFSDYSKIIRPQNFDEIMLLAEKLQGKTVKMVNSTSVGGGVAEMLHRSVPLYNELGLKVRWDVIKGGGEFFNVTKAFHNALHGSEVSITPQMLDDFKETNEKNMAELLFDEDVVIIHDPQPLPLIEKKGASKSKWVWRCHIDTSSPNQFVWDFLRKYIEKYDASIFSSPSFAKELPLPQYLIHPAIDPFAEKNRDLTSKEIDDVLKKHNIPTDKPIITQVSRFDYLKDPIGVFEVYKLVKKHVDCIFVYAGGTANDDPEGSKVLSELQERASGEKDFHILLLPPFSDFEVNALQRASTIVLQKSQREGFGLTVTEALWKGKPVVASAVGGIPLQVIHNFTGLLAHSIEGVAYQIRYLLNNSQVAERLGQYGREHVREKFLITSKIRKYLLLFIALEHKNKNIINL</sequence>
<feature type="domain" description="Glycosyl transferase family 1" evidence="7">
    <location>
        <begin position="208"/>
        <end position="377"/>
    </location>
</feature>
<evidence type="ECO:0000256" key="4">
    <source>
        <dbReference type="ARBA" id="ARBA00022676"/>
    </source>
</evidence>
<evidence type="ECO:0000259" key="8">
    <source>
        <dbReference type="Pfam" id="PF21269"/>
    </source>
</evidence>
<comment type="similarity">
    <text evidence="1">Belongs to the glycosyltransferase group 1 family. Glycosyltransferase 4 subfamily.</text>
</comment>
<protein>
    <submittedName>
        <fullName evidence="9">Glycosyl transferase family 1</fullName>
    </submittedName>
</protein>
<accession>A0A1F4S2W3</accession>
<proteinExistence type="inferred from homology"/>
<evidence type="ECO:0000256" key="1">
    <source>
        <dbReference type="ARBA" id="ARBA00009481"/>
    </source>
</evidence>
<dbReference type="SUPFAM" id="SSF53756">
    <property type="entry name" value="UDP-Glycosyltransferase/glycogen phosphorylase"/>
    <property type="match status" value="1"/>
</dbReference>
<evidence type="ECO:0000313" key="10">
    <source>
        <dbReference type="Proteomes" id="UP000177905"/>
    </source>
</evidence>
<dbReference type="EMBL" id="MEUA01000030">
    <property type="protein sequence ID" value="OGC14796.1"/>
    <property type="molecule type" value="Genomic_DNA"/>
</dbReference>
<keyword evidence="3" id="KW-0313">Glucose metabolism</keyword>
<dbReference type="GO" id="GO:0006006">
    <property type="term" value="P:glucose metabolic process"/>
    <property type="evidence" value="ECO:0007669"/>
    <property type="project" value="UniProtKB-KW"/>
</dbReference>
<dbReference type="AlphaFoldDB" id="A0A1F4S2W3"/>
<dbReference type="PANTHER" id="PTHR47779:SF1">
    <property type="entry name" value="SYNTHASE (CCG-9), PUTATIVE (AFU_ORTHOLOGUE AFUA_3G12100)-RELATED"/>
    <property type="match status" value="1"/>
</dbReference>
<evidence type="ECO:0000256" key="6">
    <source>
        <dbReference type="ARBA" id="ARBA00023277"/>
    </source>
</evidence>
<dbReference type="InterPro" id="IPR052078">
    <property type="entry name" value="Trehalose_Metab_GTase"/>
</dbReference>
<gene>
    <name evidence="9" type="ORF">A2290_07845</name>
</gene>
<dbReference type="InterPro" id="IPR001296">
    <property type="entry name" value="Glyco_trans_1"/>
</dbReference>